<dbReference type="Proteomes" id="UP000011991">
    <property type="component" value="Unassembled WGS sequence"/>
</dbReference>
<sequence length="1045" mass="105675">MLFFSKRRKKQLRNRLITKRSRRRLLSTEPLEDRRLLTANLNLLGSGLMIYGGSGVNNDLNISFDGVEYTFADPAEPINAIGGLAGLDTNPDPNIVTFDPSAIVGPFTQIVVNHNAGDDVTTIDSFRDGLAGGEGLDIRDDAGEGNDTVDINGDIGSALNPVNNTVLIRGEEINLGADIYTNNLDVVFANDVDLTADVFVDAGNGTAEFDADIDGTFALEIDAESIQIAGDVGGTTPLTSVDLNAGDQIQISGSTSATGNIVLTAATETLLGGDVLAGSGGAGSVELNGPTVTFNNPGAVQVSSSGAPTDSVSFGGIISSGVGTDLTIAAGLGTASSGGAAGLGNFNITSADTVDLNGVIGAEDIEINATTSLNAQGFQASAGDVDISTPATIFDGPTSTLVRATGTIDFSGTITGNLDDLLFRNATSLSIAGVVTDVELFDARRGGGLRFTDISVNSVDASDIIIEADNSTILLFGDLISAGDVTLIGRVEVFADIVIASGGAIGDNINIFGSVHDPANGARTLIIDAGAGAAQNLPLPPDVGIGVGGMQFLNVQVTGGIVSVSDIVVANDIIIEGGATNLHGPLSGSGDMIFRPRVVGGTLNIFNGATAPSVPDMTLTGDDLAFVVPGFANVVFGGPTAGAVFLFPDNNPNPITGAFNTIANTRFEAPLVVINEVINQGADPVLFVVDQLDLNMGGTFVGTADVNIEDFGAIGTITVNGALNQPVASLAAGTINVNVNAPASTVMFTGSIGHRVNDLVVDVALATFPAPTAIDVTGNVTATGDVAINGGIFSSTGSVNVDGNLDLLGNTTLRIPAGQDFAVGGDVIGNGNNLVIRGRGGAINLVDVLGDVIGVGQFKVDSSGANTATTIALENVMADDILLRGNDILIEGILNATAGNLHLIGAVSIFGNTDLLNTSGVATNFVRVDGTIDDASIGGADLNIDSGSGVTVLTGAVGSLSPVNNMSVASEQINFLTTSVTVLNDFSWIVGTLGNGINDRLFVVGGGSITAGNDILLEADQLVGDNVGVNLLAPTITLIERGIGD</sequence>
<dbReference type="PATRIC" id="fig|1265738.3.peg.3591"/>
<proteinExistence type="predicted"/>
<keyword evidence="2" id="KW-1185">Reference proteome</keyword>
<gene>
    <name evidence="1" type="ORF">RMSM_03586</name>
</gene>
<dbReference type="EMBL" id="ANOG01000515">
    <property type="protein sequence ID" value="EMI19496.1"/>
    <property type="molecule type" value="Genomic_DNA"/>
</dbReference>
<dbReference type="AlphaFoldDB" id="M5RJX6"/>
<evidence type="ECO:0000313" key="2">
    <source>
        <dbReference type="Proteomes" id="UP000011991"/>
    </source>
</evidence>
<evidence type="ECO:0000313" key="1">
    <source>
        <dbReference type="EMBL" id="EMI19496.1"/>
    </source>
</evidence>
<name>M5RJX6_9BACT</name>
<protein>
    <submittedName>
        <fullName evidence="1">Secreted protein</fullName>
    </submittedName>
</protein>
<organism evidence="1 2">
    <name type="scientific">Rhodopirellula maiorica SM1</name>
    <dbReference type="NCBI Taxonomy" id="1265738"/>
    <lineage>
        <taxon>Bacteria</taxon>
        <taxon>Pseudomonadati</taxon>
        <taxon>Planctomycetota</taxon>
        <taxon>Planctomycetia</taxon>
        <taxon>Pirellulales</taxon>
        <taxon>Pirellulaceae</taxon>
        <taxon>Novipirellula</taxon>
    </lineage>
</organism>
<reference evidence="1 2" key="1">
    <citation type="journal article" date="2013" name="Mar. Genomics">
        <title>Expression of sulfatases in Rhodopirellula baltica and the diversity of sulfatases in the genus Rhodopirellula.</title>
        <authorList>
            <person name="Wegner C.E."/>
            <person name="Richter-Heitmann T."/>
            <person name="Klindworth A."/>
            <person name="Klockow C."/>
            <person name="Richter M."/>
            <person name="Achstetter T."/>
            <person name="Glockner F.O."/>
            <person name="Harder J."/>
        </authorList>
    </citation>
    <scope>NUCLEOTIDE SEQUENCE [LARGE SCALE GENOMIC DNA]</scope>
    <source>
        <strain evidence="1 2">SM1</strain>
    </source>
</reference>
<accession>M5RJX6</accession>
<comment type="caution">
    <text evidence="1">The sequence shown here is derived from an EMBL/GenBank/DDBJ whole genome shotgun (WGS) entry which is preliminary data.</text>
</comment>